<protein>
    <submittedName>
        <fullName evidence="1">Uncharacterized protein</fullName>
    </submittedName>
</protein>
<dbReference type="RefSeq" id="WP_311779773.1">
    <property type="nucleotide sequence ID" value="NZ_JALRMR010000001.1"/>
</dbReference>
<sequence>MIEDNWDDGICYNVYFKNTENKEFFRSVIVPFGFSKEEVVNLFQSNFKATIEVIDVYEVTDIWLPKEFFKIRK</sequence>
<comment type="caution">
    <text evidence="1">The sequence shown here is derived from an EMBL/GenBank/DDBJ whole genome shotgun (WGS) entry which is preliminary data.</text>
</comment>
<gene>
    <name evidence="1" type="ORF">MX635_00980</name>
</gene>
<proteinExistence type="predicted"/>
<dbReference type="AlphaFoldDB" id="A0AAW8R5F1"/>
<organism evidence="1 2">
    <name type="scientific">Carnobacterium divergens</name>
    <name type="common">Lactobacillus divergens</name>
    <dbReference type="NCBI Taxonomy" id="2748"/>
    <lineage>
        <taxon>Bacteria</taxon>
        <taxon>Bacillati</taxon>
        <taxon>Bacillota</taxon>
        <taxon>Bacilli</taxon>
        <taxon>Lactobacillales</taxon>
        <taxon>Carnobacteriaceae</taxon>
        <taxon>Carnobacterium</taxon>
    </lineage>
</organism>
<evidence type="ECO:0000313" key="1">
    <source>
        <dbReference type="EMBL" id="MDT1972964.1"/>
    </source>
</evidence>
<dbReference type="EMBL" id="JALRMR010000001">
    <property type="protein sequence ID" value="MDT1972964.1"/>
    <property type="molecule type" value="Genomic_DNA"/>
</dbReference>
<dbReference type="Proteomes" id="UP001249945">
    <property type="component" value="Unassembled WGS sequence"/>
</dbReference>
<accession>A0AAW8R5F1</accession>
<reference evidence="1" key="1">
    <citation type="submission" date="2022-04" db="EMBL/GenBank/DDBJ databases">
        <title>Draft genome sequences of lactic acid bacteria (LAB) strains involved in meat spoilage.</title>
        <authorList>
            <person name="Palevich N."/>
        </authorList>
    </citation>
    <scope>NUCLEOTIDE SEQUENCE</scope>
    <source>
        <strain evidence="1">9-14</strain>
    </source>
</reference>
<name>A0AAW8R5F1_CARDV</name>
<evidence type="ECO:0000313" key="2">
    <source>
        <dbReference type="Proteomes" id="UP001249945"/>
    </source>
</evidence>